<sequence length="209" mass="24146">MKLNQLDILGVCETRWGDNGDFWSDDFRMIHSGDNQGKNGVGILLNKEWGLQVENTYHVNDRILFIKLKTSTVNMIVIPTSNSEDDEIERMYDSLDELLGISRDSDNVIIMGDFNAVVGEGQDNQIIGKHGLGTRNNRGERLVNFCKQSNFLITNTMFEVPKRRRHTWVAPGVTNRYQIDYVLARSRFKKQLTNNDKSQFSRCRNRQRS</sequence>
<dbReference type="PANTHER" id="PTHR23227">
    <property type="entry name" value="BUCENTAUR RELATED"/>
    <property type="match status" value="1"/>
</dbReference>
<dbReference type="Proteomes" id="UP000007819">
    <property type="component" value="Chromosome X"/>
</dbReference>
<dbReference type="InterPro" id="IPR027124">
    <property type="entry name" value="Swc5/CFDP1/2"/>
</dbReference>
<dbReference type="InterPro" id="IPR036691">
    <property type="entry name" value="Endo/exonu/phosph_ase_sf"/>
</dbReference>
<accession>A0A8R2FA57</accession>
<evidence type="ECO:0000313" key="2">
    <source>
        <dbReference type="EnsemblMetazoa" id="XP_008184879.1"/>
    </source>
</evidence>
<dbReference type="OrthoDB" id="6619372at2759"/>
<dbReference type="RefSeq" id="XP_008184879.1">
    <property type="nucleotide sequence ID" value="XM_008186657.1"/>
</dbReference>
<reference evidence="3" key="1">
    <citation type="submission" date="2010-06" db="EMBL/GenBank/DDBJ databases">
        <authorList>
            <person name="Jiang H."/>
            <person name="Abraham K."/>
            <person name="Ali S."/>
            <person name="Alsbrooks S.L."/>
            <person name="Anim B.N."/>
            <person name="Anosike U.S."/>
            <person name="Attaway T."/>
            <person name="Bandaranaike D.P."/>
            <person name="Battles P.K."/>
            <person name="Bell S.N."/>
            <person name="Bell A.V."/>
            <person name="Beltran B."/>
            <person name="Bickham C."/>
            <person name="Bustamante Y."/>
            <person name="Caleb T."/>
            <person name="Canada A."/>
            <person name="Cardenas V."/>
            <person name="Carter K."/>
            <person name="Chacko J."/>
            <person name="Chandrabose M.N."/>
            <person name="Chavez D."/>
            <person name="Chavez A."/>
            <person name="Chen L."/>
            <person name="Chu H.-S."/>
            <person name="Claassen K.J."/>
            <person name="Cockrell R."/>
            <person name="Collins M."/>
            <person name="Cooper J.A."/>
            <person name="Cree A."/>
            <person name="Curry S.M."/>
            <person name="Da Y."/>
            <person name="Dao M.D."/>
            <person name="Das B."/>
            <person name="Davila M.-L."/>
            <person name="Davy-Carroll L."/>
            <person name="Denson S."/>
            <person name="Dinh H."/>
            <person name="Ebong V.E."/>
            <person name="Edwards J.R."/>
            <person name="Egan A."/>
            <person name="El-Daye J."/>
            <person name="Escobedo L."/>
            <person name="Fernandez S."/>
            <person name="Fernando P.R."/>
            <person name="Flagg N."/>
            <person name="Forbes L.D."/>
            <person name="Fowler R.G."/>
            <person name="Fu Q."/>
            <person name="Gabisi R.A."/>
            <person name="Ganer J."/>
            <person name="Garbino Pronczuk A."/>
            <person name="Garcia R.M."/>
            <person name="Garner T."/>
            <person name="Garrett T.E."/>
            <person name="Gonzalez D.A."/>
            <person name="Hamid H."/>
            <person name="Hawkins E.S."/>
            <person name="Hirani K."/>
            <person name="Hogues M.E."/>
            <person name="Hollins B."/>
            <person name="Hsiao C.-H."/>
            <person name="Jabil R."/>
            <person name="James M.L."/>
            <person name="Jhangiani S.N."/>
            <person name="Johnson B."/>
            <person name="Johnson Q."/>
            <person name="Joshi V."/>
            <person name="Kalu J.B."/>
            <person name="Kam C."/>
            <person name="Kashfia A."/>
            <person name="Keebler J."/>
            <person name="Kisamo H."/>
            <person name="Kovar C.L."/>
            <person name="Lago L.A."/>
            <person name="Lai C.-Y."/>
            <person name="Laidlaw J."/>
            <person name="Lara F."/>
            <person name="Le T.-K."/>
            <person name="Lee S.L."/>
            <person name="Legall F.H."/>
            <person name="Lemon S.J."/>
            <person name="Lewis L.R."/>
            <person name="Li B."/>
            <person name="Liu Y."/>
            <person name="Liu Y.-S."/>
            <person name="Lopez J."/>
            <person name="Lozado R.J."/>
            <person name="Lu J."/>
            <person name="Madu R.C."/>
            <person name="Maheshwari M."/>
            <person name="Maheshwari R."/>
            <person name="Malloy K."/>
            <person name="Martinez E."/>
            <person name="Mathew T."/>
            <person name="Mercado I.C."/>
            <person name="Mercado C."/>
            <person name="Meyer B."/>
            <person name="Montgomery K."/>
            <person name="Morgan M.B."/>
            <person name="Munidasa M."/>
            <person name="Nazareth L.V."/>
            <person name="Nelson J."/>
            <person name="Ng B.M."/>
            <person name="Nguyen N.B."/>
            <person name="Nguyen P.Q."/>
            <person name="Nguyen T."/>
            <person name="Obregon M."/>
            <person name="Okwuonu G.O."/>
            <person name="Onwere C.G."/>
            <person name="Orozco G."/>
            <person name="Parra A."/>
            <person name="Patel S."/>
            <person name="Patil S."/>
            <person name="Perez A."/>
            <person name="Perez Y."/>
            <person name="Pham C."/>
            <person name="Primus E.L."/>
            <person name="Pu L.-L."/>
            <person name="Puazo M."/>
            <person name="Qin X."/>
            <person name="Quiroz J.B."/>
            <person name="Reese J."/>
            <person name="Richards S."/>
            <person name="Rives C.M."/>
            <person name="Robberts R."/>
            <person name="Ruiz S.J."/>
            <person name="Ruiz M.J."/>
            <person name="Santibanez J."/>
            <person name="Schneider B.W."/>
            <person name="Sisson I."/>
            <person name="Smith M."/>
            <person name="Sodergren E."/>
            <person name="Song X.-Z."/>
            <person name="Song B.B."/>
            <person name="Summersgill H."/>
            <person name="Thelus R."/>
            <person name="Thornton R.D."/>
            <person name="Trejos Z.Y."/>
            <person name="Usmani K."/>
            <person name="Vattathil S."/>
            <person name="Villasana D."/>
            <person name="Walker D.L."/>
            <person name="Wang S."/>
            <person name="Wang K."/>
            <person name="White C.S."/>
            <person name="Williams A.C."/>
            <person name="Williamson J."/>
            <person name="Wilson K."/>
            <person name="Woghiren I.O."/>
            <person name="Woodworth J.R."/>
            <person name="Worley K.C."/>
            <person name="Wright R.A."/>
            <person name="Wu W."/>
            <person name="Young L."/>
            <person name="Zhang L."/>
            <person name="Zhang J."/>
            <person name="Zhu Y."/>
            <person name="Muzny D.M."/>
            <person name="Weinstock G."/>
            <person name="Gibbs R.A."/>
        </authorList>
    </citation>
    <scope>NUCLEOTIDE SEQUENCE [LARGE SCALE GENOMIC DNA]</scope>
    <source>
        <strain evidence="3">LSR1</strain>
    </source>
</reference>
<dbReference type="GeneID" id="103309927"/>
<dbReference type="AlphaFoldDB" id="A0A8R2FA57"/>
<dbReference type="SUPFAM" id="SSF56219">
    <property type="entry name" value="DNase I-like"/>
    <property type="match status" value="1"/>
</dbReference>
<dbReference type="GO" id="GO:0003824">
    <property type="term" value="F:catalytic activity"/>
    <property type="evidence" value="ECO:0007669"/>
    <property type="project" value="InterPro"/>
</dbReference>
<dbReference type="Gene3D" id="3.60.10.10">
    <property type="entry name" value="Endonuclease/exonuclease/phosphatase"/>
    <property type="match status" value="1"/>
</dbReference>
<dbReference type="InterPro" id="IPR005135">
    <property type="entry name" value="Endo/exonuclease/phosphatase"/>
</dbReference>
<feature type="domain" description="Endonuclease/exonuclease/phosphatase" evidence="1">
    <location>
        <begin position="5"/>
        <end position="188"/>
    </location>
</feature>
<dbReference type="PANTHER" id="PTHR23227:SF85">
    <property type="entry name" value="CRANIOFACIAL DEVELOPMENT PROTEIN 2"/>
    <property type="match status" value="1"/>
</dbReference>
<evidence type="ECO:0000259" key="1">
    <source>
        <dbReference type="Pfam" id="PF03372"/>
    </source>
</evidence>
<reference evidence="2" key="2">
    <citation type="submission" date="2022-06" db="UniProtKB">
        <authorList>
            <consortium name="EnsemblMetazoa"/>
        </authorList>
    </citation>
    <scope>IDENTIFICATION</scope>
</reference>
<protein>
    <recommendedName>
        <fullName evidence="1">Endonuclease/exonuclease/phosphatase domain-containing protein</fullName>
    </recommendedName>
</protein>
<evidence type="ECO:0000313" key="3">
    <source>
        <dbReference type="Proteomes" id="UP000007819"/>
    </source>
</evidence>
<organism evidence="2 3">
    <name type="scientific">Acyrthosiphon pisum</name>
    <name type="common">Pea aphid</name>
    <dbReference type="NCBI Taxonomy" id="7029"/>
    <lineage>
        <taxon>Eukaryota</taxon>
        <taxon>Metazoa</taxon>
        <taxon>Ecdysozoa</taxon>
        <taxon>Arthropoda</taxon>
        <taxon>Hexapoda</taxon>
        <taxon>Insecta</taxon>
        <taxon>Pterygota</taxon>
        <taxon>Neoptera</taxon>
        <taxon>Paraneoptera</taxon>
        <taxon>Hemiptera</taxon>
        <taxon>Sternorrhyncha</taxon>
        <taxon>Aphidomorpha</taxon>
        <taxon>Aphidoidea</taxon>
        <taxon>Aphididae</taxon>
        <taxon>Macrosiphini</taxon>
        <taxon>Acyrthosiphon</taxon>
    </lineage>
</organism>
<dbReference type="CDD" id="cd09076">
    <property type="entry name" value="L1-EN"/>
    <property type="match status" value="1"/>
</dbReference>
<dbReference type="KEGG" id="api:103309927"/>
<keyword evidence="3" id="KW-1185">Reference proteome</keyword>
<proteinExistence type="predicted"/>
<name>A0A8R2FA57_ACYPI</name>
<dbReference type="EnsemblMetazoa" id="XM_008186657.1">
    <property type="protein sequence ID" value="XP_008184879.1"/>
    <property type="gene ID" value="LOC103309927"/>
</dbReference>
<dbReference type="Pfam" id="PF03372">
    <property type="entry name" value="Exo_endo_phos"/>
    <property type="match status" value="1"/>
</dbReference>